<keyword evidence="1" id="KW-0472">Membrane</keyword>
<keyword evidence="1" id="KW-0812">Transmembrane</keyword>
<feature type="transmembrane region" description="Helical" evidence="1">
    <location>
        <begin position="161"/>
        <end position="186"/>
    </location>
</feature>
<name>A0AAE1CUZ0_9GAST</name>
<evidence type="ECO:0000256" key="2">
    <source>
        <dbReference type="SAM" id="SignalP"/>
    </source>
</evidence>
<dbReference type="Proteomes" id="UP001283361">
    <property type="component" value="Unassembled WGS sequence"/>
</dbReference>
<organism evidence="3 4">
    <name type="scientific">Elysia crispata</name>
    <name type="common">lettuce slug</name>
    <dbReference type="NCBI Taxonomy" id="231223"/>
    <lineage>
        <taxon>Eukaryota</taxon>
        <taxon>Metazoa</taxon>
        <taxon>Spiralia</taxon>
        <taxon>Lophotrochozoa</taxon>
        <taxon>Mollusca</taxon>
        <taxon>Gastropoda</taxon>
        <taxon>Heterobranchia</taxon>
        <taxon>Euthyneura</taxon>
        <taxon>Panpulmonata</taxon>
        <taxon>Sacoglossa</taxon>
        <taxon>Placobranchoidea</taxon>
        <taxon>Plakobranchidae</taxon>
        <taxon>Elysia</taxon>
    </lineage>
</organism>
<dbReference type="Gene3D" id="1.20.140.150">
    <property type="match status" value="1"/>
</dbReference>
<feature type="transmembrane region" description="Helical" evidence="1">
    <location>
        <begin position="95"/>
        <end position="113"/>
    </location>
</feature>
<feature type="chain" id="PRO_5042001169" evidence="2">
    <location>
        <begin position="30"/>
        <end position="216"/>
    </location>
</feature>
<feature type="signal peptide" evidence="2">
    <location>
        <begin position="1"/>
        <end position="29"/>
    </location>
</feature>
<protein>
    <submittedName>
        <fullName evidence="3">Uncharacterized protein</fullName>
    </submittedName>
</protein>
<feature type="transmembrane region" description="Helical" evidence="1">
    <location>
        <begin position="125"/>
        <end position="149"/>
    </location>
</feature>
<evidence type="ECO:0000256" key="1">
    <source>
        <dbReference type="SAM" id="Phobius"/>
    </source>
</evidence>
<keyword evidence="4" id="KW-1185">Reference proteome</keyword>
<dbReference type="AlphaFoldDB" id="A0AAE1CUZ0"/>
<gene>
    <name evidence="3" type="ORF">RRG08_000600</name>
</gene>
<evidence type="ECO:0000313" key="4">
    <source>
        <dbReference type="Proteomes" id="UP001283361"/>
    </source>
</evidence>
<sequence>MVSISQASLSSKLLLGLSCVCITLHSISISQPYWLKVRKTVPANASKLNVPVLIKVHMGLYRACKNVKARIPEGTLVIEDWCRTKDAPDWHKACAGFGMVAFLFALAQNVLAFMNVTIKKVANKIVYKLISAGCCAVAVGFMIPILILFDVNRDNYRGVKYDLFYCFVLGVIGMVLYFFLGLLILVDMYHHRTESDPSEEKLWTEETNGETSAKYT</sequence>
<reference evidence="3" key="1">
    <citation type="journal article" date="2023" name="G3 (Bethesda)">
        <title>A reference genome for the long-term kleptoplast-retaining sea slug Elysia crispata morphotype clarki.</title>
        <authorList>
            <person name="Eastman K.E."/>
            <person name="Pendleton A.L."/>
            <person name="Shaikh M.A."/>
            <person name="Suttiyut T."/>
            <person name="Ogas R."/>
            <person name="Tomko P."/>
            <person name="Gavelis G."/>
            <person name="Widhalm J.R."/>
            <person name="Wisecaver J.H."/>
        </authorList>
    </citation>
    <scope>NUCLEOTIDE SEQUENCE</scope>
    <source>
        <strain evidence="3">ECLA1</strain>
    </source>
</reference>
<proteinExistence type="predicted"/>
<dbReference type="EMBL" id="JAWDGP010006684">
    <property type="protein sequence ID" value="KAK3736850.1"/>
    <property type="molecule type" value="Genomic_DNA"/>
</dbReference>
<comment type="caution">
    <text evidence="3">The sequence shown here is derived from an EMBL/GenBank/DDBJ whole genome shotgun (WGS) entry which is preliminary data.</text>
</comment>
<evidence type="ECO:0000313" key="3">
    <source>
        <dbReference type="EMBL" id="KAK3736850.1"/>
    </source>
</evidence>
<keyword evidence="2" id="KW-0732">Signal</keyword>
<keyword evidence="1" id="KW-1133">Transmembrane helix</keyword>
<accession>A0AAE1CUZ0</accession>